<protein>
    <submittedName>
        <fullName evidence="1">Uncharacterized protein</fullName>
    </submittedName>
</protein>
<sequence>MKTCISSSKMKVKQYIDVQSLILDPKHRINREETRKSWHALHRTHQPGGIGGTGLLSWLIGI</sequence>
<organism evidence="1 2">
    <name type="scientific">Nelumbo nucifera</name>
    <name type="common">Sacred lotus</name>
    <dbReference type="NCBI Taxonomy" id="4432"/>
    <lineage>
        <taxon>Eukaryota</taxon>
        <taxon>Viridiplantae</taxon>
        <taxon>Streptophyta</taxon>
        <taxon>Embryophyta</taxon>
        <taxon>Tracheophyta</taxon>
        <taxon>Spermatophyta</taxon>
        <taxon>Magnoliopsida</taxon>
        <taxon>Proteales</taxon>
        <taxon>Nelumbonaceae</taxon>
        <taxon>Nelumbo</taxon>
    </lineage>
</organism>
<proteinExistence type="predicted"/>
<keyword evidence="2" id="KW-1185">Reference proteome</keyword>
<comment type="caution">
    <text evidence="1">The sequence shown here is derived from an EMBL/GenBank/DDBJ whole genome shotgun (WGS) entry which is preliminary data.</text>
</comment>
<evidence type="ECO:0000313" key="2">
    <source>
        <dbReference type="Proteomes" id="UP000607653"/>
    </source>
</evidence>
<dbReference type="Proteomes" id="UP000607653">
    <property type="component" value="Unassembled WGS sequence"/>
</dbReference>
<reference evidence="1 2" key="1">
    <citation type="journal article" date="2020" name="Mol. Biol. Evol.">
        <title>Distinct Expression and Methylation Patterns for Genes with Different Fates following a Single Whole-Genome Duplication in Flowering Plants.</title>
        <authorList>
            <person name="Shi T."/>
            <person name="Rahmani R.S."/>
            <person name="Gugger P.F."/>
            <person name="Wang M."/>
            <person name="Li H."/>
            <person name="Zhang Y."/>
            <person name="Li Z."/>
            <person name="Wang Q."/>
            <person name="Van de Peer Y."/>
            <person name="Marchal K."/>
            <person name="Chen J."/>
        </authorList>
    </citation>
    <scope>NUCLEOTIDE SEQUENCE [LARGE SCALE GENOMIC DNA]</scope>
    <source>
        <tissue evidence="1">Leaf</tissue>
    </source>
</reference>
<accession>A0A822Z623</accession>
<evidence type="ECO:0000313" key="1">
    <source>
        <dbReference type="EMBL" id="DAD38885.1"/>
    </source>
</evidence>
<name>A0A822Z623_NELNU</name>
<dbReference type="AlphaFoldDB" id="A0A822Z623"/>
<gene>
    <name evidence="1" type="ORF">HUJ06_013207</name>
</gene>
<dbReference type="EMBL" id="DUZY01000005">
    <property type="protein sequence ID" value="DAD38885.1"/>
    <property type="molecule type" value="Genomic_DNA"/>
</dbReference>